<keyword evidence="3" id="KW-0240">DNA-directed RNA polymerase</keyword>
<dbReference type="GO" id="GO:0003677">
    <property type="term" value="F:DNA binding"/>
    <property type="evidence" value="ECO:0007669"/>
    <property type="project" value="InterPro"/>
</dbReference>
<dbReference type="GO" id="GO:0003899">
    <property type="term" value="F:DNA-directed RNA polymerase activity"/>
    <property type="evidence" value="ECO:0007669"/>
    <property type="project" value="UniProtKB-EC"/>
</dbReference>
<evidence type="ECO:0000256" key="3">
    <source>
        <dbReference type="ARBA" id="ARBA00022478"/>
    </source>
</evidence>
<evidence type="ECO:0000256" key="6">
    <source>
        <dbReference type="ARBA" id="ARBA00023163"/>
    </source>
</evidence>
<organism evidence="9 10">
    <name type="scientific">Araneus ventricosus</name>
    <name type="common">Orbweaver spider</name>
    <name type="synonym">Epeira ventricosa</name>
    <dbReference type="NCBI Taxonomy" id="182803"/>
    <lineage>
        <taxon>Eukaryota</taxon>
        <taxon>Metazoa</taxon>
        <taxon>Ecdysozoa</taxon>
        <taxon>Arthropoda</taxon>
        <taxon>Chelicerata</taxon>
        <taxon>Arachnida</taxon>
        <taxon>Araneae</taxon>
        <taxon>Araneomorphae</taxon>
        <taxon>Entelegynae</taxon>
        <taxon>Araneoidea</taxon>
        <taxon>Araneidae</taxon>
        <taxon>Araneus</taxon>
    </lineage>
</organism>
<dbReference type="PANTHER" id="PTHR19376">
    <property type="entry name" value="DNA-DIRECTED RNA POLYMERASE"/>
    <property type="match status" value="1"/>
</dbReference>
<keyword evidence="4" id="KW-0808">Transferase</keyword>
<comment type="catalytic activity">
    <reaction evidence="7">
        <text>RNA(n) + a ribonucleoside 5'-triphosphate = RNA(n+1) + diphosphate</text>
        <dbReference type="Rhea" id="RHEA:21248"/>
        <dbReference type="Rhea" id="RHEA-COMP:14527"/>
        <dbReference type="Rhea" id="RHEA-COMP:17342"/>
        <dbReference type="ChEBI" id="CHEBI:33019"/>
        <dbReference type="ChEBI" id="CHEBI:61557"/>
        <dbReference type="ChEBI" id="CHEBI:140395"/>
        <dbReference type="EC" id="2.7.7.6"/>
    </reaction>
</comment>
<keyword evidence="10" id="KW-1185">Reference proteome</keyword>
<evidence type="ECO:0000256" key="7">
    <source>
        <dbReference type="ARBA" id="ARBA00048552"/>
    </source>
</evidence>
<proteinExistence type="predicted"/>
<gene>
    <name evidence="9" type="ORF">AVEN_155149_1</name>
</gene>
<evidence type="ECO:0000256" key="2">
    <source>
        <dbReference type="ARBA" id="ARBA00012418"/>
    </source>
</evidence>
<accession>A0A4Y2WZP8</accession>
<dbReference type="GO" id="GO:0006351">
    <property type="term" value="P:DNA-templated transcription"/>
    <property type="evidence" value="ECO:0007669"/>
    <property type="project" value="InterPro"/>
</dbReference>
<comment type="function">
    <text evidence="1">DNA-dependent RNA polymerase catalyzes the transcription of DNA into RNA using the four ribonucleoside triphosphates as substrates.</text>
</comment>
<evidence type="ECO:0000256" key="4">
    <source>
        <dbReference type="ARBA" id="ARBA00022679"/>
    </source>
</evidence>
<dbReference type="GO" id="GO:0000428">
    <property type="term" value="C:DNA-directed RNA polymerase complex"/>
    <property type="evidence" value="ECO:0007669"/>
    <property type="project" value="UniProtKB-KW"/>
</dbReference>
<dbReference type="AlphaFoldDB" id="A0A4Y2WZP8"/>
<evidence type="ECO:0000256" key="5">
    <source>
        <dbReference type="ARBA" id="ARBA00022695"/>
    </source>
</evidence>
<dbReference type="SMART" id="SM00663">
    <property type="entry name" value="RPOLA_N"/>
    <property type="match status" value="1"/>
</dbReference>
<dbReference type="Gene3D" id="2.40.40.20">
    <property type="match status" value="1"/>
</dbReference>
<dbReference type="Proteomes" id="UP000499080">
    <property type="component" value="Unassembled WGS sequence"/>
</dbReference>
<evidence type="ECO:0000256" key="1">
    <source>
        <dbReference type="ARBA" id="ARBA00004026"/>
    </source>
</evidence>
<dbReference type="InterPro" id="IPR006592">
    <property type="entry name" value="RNA_pol_N"/>
</dbReference>
<sequence length="537" mass="61506">MSVTSYSFSLLSLEQCPIIYTDIEITTLTKAWRKYHGFHKACKRCCQPLVFQAVPYTHCCGQFYFDESVECYPVQFIAVETPGYEFLPDQLKRKLDQRDIKYNQQFLVIPDPIYWQVDITLIIDKIMKYINGLPISNRSNTILPASKSPFFYKQCQGSPLNYGSLNLRSCGKNTLIRKIGFGKRCKFSLRGLIVADGNLGADEIRIPHSIVCKFGLKGKYVVVIRMPSLGPGNTIALKVVDDAEWTYPCFGFPMERTESLNADFDGDEVNIYLVMNHQSQAECMALLSAQADMSDPVMGLKLAPSQDMLVAYYLYFDTIDFLPYKHRDLKRTFYVLFDLFGSEKTFQFFEQMRKFYLYALQKKTCFALSLEEMLELEHHAKISYKHFQQHVKSSRKALAVQIESGAKGSIEHAFQMFGSIGYQNGTCINHSFWEGLTPSEAVEHAFEANQGMSNASNIWQPGYSYSKLVYSLQGLIIDYWGRIVDGEKVIQMDALSVCHHSEIMSEDTMKFLVEQMTKGKLNEFANQLLPQDLIKML</sequence>
<keyword evidence="6" id="KW-0804">Transcription</keyword>
<dbReference type="Pfam" id="PF00623">
    <property type="entry name" value="RNA_pol_Rpb1_2"/>
    <property type="match status" value="1"/>
</dbReference>
<dbReference type="GO" id="GO:0031981">
    <property type="term" value="C:nuclear lumen"/>
    <property type="evidence" value="ECO:0007669"/>
    <property type="project" value="UniProtKB-ARBA"/>
</dbReference>
<dbReference type="EMBL" id="BGPR01068391">
    <property type="protein sequence ID" value="GBO42358.1"/>
    <property type="molecule type" value="Genomic_DNA"/>
</dbReference>
<evidence type="ECO:0000313" key="10">
    <source>
        <dbReference type="Proteomes" id="UP000499080"/>
    </source>
</evidence>
<dbReference type="InterPro" id="IPR045867">
    <property type="entry name" value="DNA-dir_RpoC_beta_prime"/>
</dbReference>
<protein>
    <recommendedName>
        <fullName evidence="2">DNA-directed RNA polymerase</fullName>
        <ecNumber evidence="2">2.7.7.6</ecNumber>
    </recommendedName>
</protein>
<evidence type="ECO:0000259" key="8">
    <source>
        <dbReference type="SMART" id="SM00663"/>
    </source>
</evidence>
<comment type="caution">
    <text evidence="9">The sequence shown here is derived from an EMBL/GenBank/DDBJ whole genome shotgun (WGS) entry which is preliminary data.</text>
</comment>
<dbReference type="InterPro" id="IPR000722">
    <property type="entry name" value="RNA_pol_asu"/>
</dbReference>
<name>A0A4Y2WZP8_ARAVE</name>
<dbReference type="PANTHER" id="PTHR19376:SF54">
    <property type="entry name" value="DNA-DIRECTED RNA POLYMERASE SUBUNIT BETA"/>
    <property type="match status" value="1"/>
</dbReference>
<feature type="domain" description="RNA polymerase N-terminal" evidence="8">
    <location>
        <begin position="99"/>
        <end position="316"/>
    </location>
</feature>
<dbReference type="SUPFAM" id="SSF64484">
    <property type="entry name" value="beta and beta-prime subunits of DNA dependent RNA-polymerase"/>
    <property type="match status" value="1"/>
</dbReference>
<dbReference type="OrthoDB" id="6414038at2759"/>
<reference evidence="9 10" key="1">
    <citation type="journal article" date="2019" name="Sci. Rep.">
        <title>Orb-weaving spider Araneus ventricosus genome elucidates the spidroin gene catalogue.</title>
        <authorList>
            <person name="Kono N."/>
            <person name="Nakamura H."/>
            <person name="Ohtoshi R."/>
            <person name="Moran D.A.P."/>
            <person name="Shinohara A."/>
            <person name="Yoshida Y."/>
            <person name="Fujiwara M."/>
            <person name="Mori M."/>
            <person name="Tomita M."/>
            <person name="Arakawa K."/>
        </authorList>
    </citation>
    <scope>NUCLEOTIDE SEQUENCE [LARGE SCALE GENOMIC DNA]</scope>
</reference>
<dbReference type="EC" id="2.7.7.6" evidence="2"/>
<evidence type="ECO:0000313" key="9">
    <source>
        <dbReference type="EMBL" id="GBO42358.1"/>
    </source>
</evidence>
<keyword evidence="5" id="KW-0548">Nucleotidyltransferase</keyword>